<accession>F6H910</accession>
<feature type="transmembrane region" description="Helical" evidence="1">
    <location>
        <begin position="21"/>
        <end position="37"/>
    </location>
</feature>
<dbReference type="AlphaFoldDB" id="F6H910"/>
<evidence type="ECO:0000256" key="1">
    <source>
        <dbReference type="SAM" id="Phobius"/>
    </source>
</evidence>
<dbReference type="PaxDb" id="29760-VIT_12s0034g01700.t01"/>
<keyword evidence="1" id="KW-0812">Transmembrane</keyword>
<proteinExistence type="predicted"/>
<evidence type="ECO:0000259" key="2">
    <source>
        <dbReference type="Pfam" id="PF25019"/>
    </source>
</evidence>
<name>F6H910_VITVI</name>
<dbReference type="EMBL" id="FN595497">
    <property type="protein sequence ID" value="CCB48694.1"/>
    <property type="molecule type" value="Genomic_DNA"/>
</dbReference>
<evidence type="ECO:0000313" key="4">
    <source>
        <dbReference type="Proteomes" id="UP000009183"/>
    </source>
</evidence>
<dbReference type="SUPFAM" id="SSF52540">
    <property type="entry name" value="P-loop containing nucleoside triphosphate hydrolases"/>
    <property type="match status" value="1"/>
</dbReference>
<dbReference type="HOGENOM" id="CLU_000837_8_11_1"/>
<dbReference type="SMR" id="F6H910"/>
<dbReference type="PANTHER" id="PTHR47186:SF26">
    <property type="entry name" value="LEUCINE-RICH REPEAT DOMAIN, L DOMAIN-CONTAINING PROTEIN-RELATED"/>
    <property type="match status" value="1"/>
</dbReference>
<gene>
    <name evidence="3" type="ordered locus">VIT_12s0034g01700</name>
</gene>
<evidence type="ECO:0000313" key="3">
    <source>
        <dbReference type="EMBL" id="CCB48694.1"/>
    </source>
</evidence>
<dbReference type="InParanoid" id="F6H910"/>
<feature type="domain" description="R13L1/DRL21-like LRR repeat region" evidence="2">
    <location>
        <begin position="145"/>
        <end position="267"/>
    </location>
</feature>
<protein>
    <recommendedName>
        <fullName evidence="2">R13L1/DRL21-like LRR repeat region domain-containing protein</fullName>
    </recommendedName>
</protein>
<sequence length="355" mass="40006">MTMISICFNINWRRDLRGRNSYLSLMMFGMKTIMIGIRCKLHLFNVGLYGSKIIVTTRINKVAAVMHSLEEIGKEIVKKCDELPLAAKTLGGALYSEGRVKEWENVLNSETHSKVKEIPSHMGQLKSSQKLSNYIVGKQSGTRVGELRELSHIGGSLVIQDQQNVVDAKDASEANMVDKQYLDELELEWNRGSDVEQNGADIVLNNLQPHSNIKRLTIYGYGGSRFPDWLGGPSILNMVSLRLWNCKNVSTFPPLGQLPSLKHLYILGLVEIERVGAECYGTEPSFVSLKAPSFQGMPKWKEWLCMGGQGGEFPRLKELYIEDCPLPTHLPFLTRLWIKECEQLVAPLSNRLELL</sequence>
<keyword evidence="1" id="KW-1133">Transmembrane helix</keyword>
<dbReference type="SUPFAM" id="SSF52058">
    <property type="entry name" value="L domain-like"/>
    <property type="match status" value="1"/>
</dbReference>
<dbReference type="Pfam" id="PF25019">
    <property type="entry name" value="LRR_R13L1-DRL21"/>
    <property type="match status" value="1"/>
</dbReference>
<dbReference type="PANTHER" id="PTHR47186">
    <property type="entry name" value="LEUCINE-RICH REPEAT-CONTAINING PROTEIN 57"/>
    <property type="match status" value="1"/>
</dbReference>
<reference evidence="4" key="1">
    <citation type="journal article" date="2007" name="Nature">
        <title>The grapevine genome sequence suggests ancestral hexaploidization in major angiosperm phyla.</title>
        <authorList>
            <consortium name="The French-Italian Public Consortium for Grapevine Genome Characterization."/>
            <person name="Jaillon O."/>
            <person name="Aury J.-M."/>
            <person name="Noel B."/>
            <person name="Policriti A."/>
            <person name="Clepet C."/>
            <person name="Casagrande A."/>
            <person name="Choisne N."/>
            <person name="Aubourg S."/>
            <person name="Vitulo N."/>
            <person name="Jubin C."/>
            <person name="Vezzi A."/>
            <person name="Legeai F."/>
            <person name="Hugueney P."/>
            <person name="Dasilva C."/>
            <person name="Horner D."/>
            <person name="Mica E."/>
            <person name="Jublot D."/>
            <person name="Poulain J."/>
            <person name="Bruyere C."/>
            <person name="Billault A."/>
            <person name="Segurens B."/>
            <person name="Gouyvenoux M."/>
            <person name="Ugarte E."/>
            <person name="Cattonaro F."/>
            <person name="Anthouard V."/>
            <person name="Vico V."/>
            <person name="Del Fabbro C."/>
            <person name="Alaux M."/>
            <person name="Di Gaspero G."/>
            <person name="Dumas V."/>
            <person name="Felice N."/>
            <person name="Paillard S."/>
            <person name="Juman I."/>
            <person name="Moroldo M."/>
            <person name="Scalabrin S."/>
            <person name="Canaguier A."/>
            <person name="Le Clainche I."/>
            <person name="Malacrida G."/>
            <person name="Durand E."/>
            <person name="Pesole G."/>
            <person name="Laucou V."/>
            <person name="Chatelet P."/>
            <person name="Merdinoglu D."/>
            <person name="Delledonne M."/>
            <person name="Pezzotti M."/>
            <person name="Lecharny A."/>
            <person name="Scarpelli C."/>
            <person name="Artiguenave F."/>
            <person name="Pe M.E."/>
            <person name="Valle G."/>
            <person name="Morgante M."/>
            <person name="Caboche M."/>
            <person name="Adam-Blondon A.-F."/>
            <person name="Weissenbach J."/>
            <person name="Quetier F."/>
            <person name="Wincker P."/>
        </authorList>
    </citation>
    <scope>NUCLEOTIDE SEQUENCE [LARGE SCALE GENOMIC DNA]</scope>
    <source>
        <strain evidence="4">cv. Pinot noir / PN40024</strain>
    </source>
</reference>
<dbReference type="InterPro" id="IPR042197">
    <property type="entry name" value="Apaf_helical"/>
</dbReference>
<dbReference type="eggNOG" id="KOG4658">
    <property type="taxonomic scope" value="Eukaryota"/>
</dbReference>
<keyword evidence="1" id="KW-0472">Membrane</keyword>
<keyword evidence="4" id="KW-1185">Reference proteome</keyword>
<dbReference type="Gene3D" id="1.10.8.430">
    <property type="entry name" value="Helical domain of apoptotic protease-activating factors"/>
    <property type="match status" value="1"/>
</dbReference>
<dbReference type="Proteomes" id="UP000009183">
    <property type="component" value="Chromosome 12"/>
</dbReference>
<organism evidence="3 4">
    <name type="scientific">Vitis vinifera</name>
    <name type="common">Grape</name>
    <dbReference type="NCBI Taxonomy" id="29760"/>
    <lineage>
        <taxon>Eukaryota</taxon>
        <taxon>Viridiplantae</taxon>
        <taxon>Streptophyta</taxon>
        <taxon>Embryophyta</taxon>
        <taxon>Tracheophyta</taxon>
        <taxon>Spermatophyta</taxon>
        <taxon>Magnoliopsida</taxon>
        <taxon>eudicotyledons</taxon>
        <taxon>Gunneridae</taxon>
        <taxon>Pentapetalae</taxon>
        <taxon>rosids</taxon>
        <taxon>Vitales</taxon>
        <taxon>Vitaceae</taxon>
        <taxon>Viteae</taxon>
        <taxon>Vitis</taxon>
    </lineage>
</organism>
<dbReference type="InterPro" id="IPR056789">
    <property type="entry name" value="LRR_R13L1-DRL21"/>
</dbReference>
<dbReference type="GO" id="GO:0043531">
    <property type="term" value="F:ADP binding"/>
    <property type="evidence" value="ECO:0007669"/>
    <property type="project" value="InterPro"/>
</dbReference>
<dbReference type="InterPro" id="IPR027417">
    <property type="entry name" value="P-loop_NTPase"/>
</dbReference>
<dbReference type="InterPro" id="IPR032675">
    <property type="entry name" value="LRR_dom_sf"/>
</dbReference>
<dbReference type="Gene3D" id="3.80.10.10">
    <property type="entry name" value="Ribonuclease Inhibitor"/>
    <property type="match status" value="1"/>
</dbReference>